<dbReference type="GO" id="GO:0005886">
    <property type="term" value="C:plasma membrane"/>
    <property type="evidence" value="ECO:0007669"/>
    <property type="project" value="UniProtKB-SubCell"/>
</dbReference>
<keyword evidence="2" id="KW-1003">Cell membrane</keyword>
<evidence type="ECO:0000256" key="3">
    <source>
        <dbReference type="ARBA" id="ARBA00022519"/>
    </source>
</evidence>
<dbReference type="SUPFAM" id="SSF109998">
    <property type="entry name" value="Triger factor/SurA peptide-binding domain-like"/>
    <property type="match status" value="1"/>
</dbReference>
<keyword evidence="5 11" id="KW-1133">Transmembrane helix</keyword>
<evidence type="ECO:0000256" key="9">
    <source>
        <dbReference type="ARBA" id="ARBA00040743"/>
    </source>
</evidence>
<name>A0A644UL96_9ZZZZ</name>
<protein>
    <recommendedName>
        <fullName evidence="9">Periplasmic chaperone PpiD</fullName>
    </recommendedName>
    <alternativeName>
        <fullName evidence="10">Periplasmic folding chaperone</fullName>
    </alternativeName>
</protein>
<dbReference type="AlphaFoldDB" id="A0A644UL96"/>
<proteinExistence type="inferred from homology"/>
<gene>
    <name evidence="13" type="primary">surA_10</name>
    <name evidence="13" type="ORF">SDC9_25694</name>
</gene>
<dbReference type="GO" id="GO:0003755">
    <property type="term" value="F:peptidyl-prolyl cis-trans isomerase activity"/>
    <property type="evidence" value="ECO:0007669"/>
    <property type="project" value="InterPro"/>
</dbReference>
<evidence type="ECO:0000256" key="5">
    <source>
        <dbReference type="ARBA" id="ARBA00022989"/>
    </source>
</evidence>
<keyword evidence="4 11" id="KW-0812">Transmembrane</keyword>
<accession>A0A644UL96</accession>
<dbReference type="EMBL" id="VSSQ01000130">
    <property type="protein sequence ID" value="MPL79808.1"/>
    <property type="molecule type" value="Genomic_DNA"/>
</dbReference>
<dbReference type="Gene3D" id="3.10.50.40">
    <property type="match status" value="1"/>
</dbReference>
<evidence type="ECO:0000256" key="4">
    <source>
        <dbReference type="ARBA" id="ARBA00022692"/>
    </source>
</evidence>
<dbReference type="PROSITE" id="PS50198">
    <property type="entry name" value="PPIC_PPIASE_2"/>
    <property type="match status" value="1"/>
</dbReference>
<evidence type="ECO:0000256" key="10">
    <source>
        <dbReference type="ARBA" id="ARBA00042775"/>
    </source>
</evidence>
<keyword evidence="6 11" id="KW-0472">Membrane</keyword>
<evidence type="ECO:0000256" key="6">
    <source>
        <dbReference type="ARBA" id="ARBA00023136"/>
    </source>
</evidence>
<dbReference type="SUPFAM" id="SSF54534">
    <property type="entry name" value="FKBP-like"/>
    <property type="match status" value="1"/>
</dbReference>
<evidence type="ECO:0000256" key="11">
    <source>
        <dbReference type="SAM" id="Phobius"/>
    </source>
</evidence>
<keyword evidence="3" id="KW-0997">Cell inner membrane</keyword>
<feature type="domain" description="PpiC" evidence="12">
    <location>
        <begin position="344"/>
        <end position="450"/>
    </location>
</feature>
<dbReference type="PANTHER" id="PTHR47529">
    <property type="entry name" value="PEPTIDYL-PROLYL CIS-TRANS ISOMERASE D"/>
    <property type="match status" value="1"/>
</dbReference>
<comment type="subcellular location">
    <subcellularLocation>
        <location evidence="1">Cell inner membrane</location>
        <topology evidence="1">Single-pass type II membrane protein</topology>
        <orientation evidence="1">Periplasmic side</orientation>
    </subcellularLocation>
</comment>
<dbReference type="InterPro" id="IPR000297">
    <property type="entry name" value="PPIase_PpiC"/>
</dbReference>
<feature type="transmembrane region" description="Helical" evidence="11">
    <location>
        <begin position="12"/>
        <end position="31"/>
    </location>
</feature>
<evidence type="ECO:0000259" key="12">
    <source>
        <dbReference type="PROSITE" id="PS50198"/>
    </source>
</evidence>
<sequence length="713" mass="80082">MAIIGRIRKRAGIAVAIIAIAILSFIFSDIFSKSGNKIPNNIGVVDGTEITKVEFDQMCQTIETNMKQQNKTDNLTTEQNYMVRQQAYQELLNEKLLAGEFSKLGISVGKDELNDMFFGDFIDPMVIQNFSDPKTGNYNKQAISQYIAQFDKLPAEEQASWRNFESYIKKNRLQQKYEVLLSKSMYMPKAIASHLSNLYDKTTNSRYTLLPFTTVADNAVKIEEADYKKYYEEHKNEFKLTEEIRDVEFVKFQVAPSPQDIQVINDTVAKTFEAFQQVAPNELASFVSTMSDRMYDSNYYSKEAFAQIIPDSILSKVSVGGFVAPFQNGTNWVMAKLTAIQARPDSVRFSRIIILNSKAGGDIKRTEEAATKLKDSIFNIVKADAAGFENNVAKYSDDPEASKNMGDSGWLLDGQLQSDLYNSVNTTPINGIFVYNIPNDMGYMLIKVTGKTAPVTKLQVATIINEIRASEKTVNEIRDKANSFLGSATNMSAFTQTAQKQNLNILTSQLRDMDYQLNGTPYAREIVRWAFNEDTKKGDVAPEVYDLSGEMFVVVGVKDIKEKGNLTLEQVKPYIENQVRIEKKAEVLMKKAQTLISTDKTLDAIAIKANTKVDTAANVSFGDPYFVQAGPEMRVLGSLAAATKTGIQKPVKGYNGVYILEIDSFGKKATKEEPQMIQQNFGMRNMQKTSQLRLPLQILKDKAKIKNNFSFFN</sequence>
<dbReference type="InterPro" id="IPR027304">
    <property type="entry name" value="Trigger_fact/SurA_dom_sf"/>
</dbReference>
<evidence type="ECO:0000256" key="2">
    <source>
        <dbReference type="ARBA" id="ARBA00022475"/>
    </source>
</evidence>
<organism evidence="13">
    <name type="scientific">bioreactor metagenome</name>
    <dbReference type="NCBI Taxonomy" id="1076179"/>
    <lineage>
        <taxon>unclassified sequences</taxon>
        <taxon>metagenomes</taxon>
        <taxon>ecological metagenomes</taxon>
    </lineage>
</organism>
<keyword evidence="13" id="KW-0413">Isomerase</keyword>
<dbReference type="Gene3D" id="1.10.4030.10">
    <property type="entry name" value="Porin chaperone SurA, peptide-binding domain"/>
    <property type="match status" value="1"/>
</dbReference>
<reference evidence="13" key="1">
    <citation type="submission" date="2019-08" db="EMBL/GenBank/DDBJ databases">
        <authorList>
            <person name="Kucharzyk K."/>
            <person name="Murdoch R.W."/>
            <person name="Higgins S."/>
            <person name="Loffler F."/>
        </authorList>
    </citation>
    <scope>NUCLEOTIDE SEQUENCE</scope>
</reference>
<dbReference type="InterPro" id="IPR052029">
    <property type="entry name" value="PpiD_chaperone"/>
</dbReference>
<dbReference type="Pfam" id="PF13616">
    <property type="entry name" value="Rotamase_3"/>
    <property type="match status" value="1"/>
</dbReference>
<comment type="caution">
    <text evidence="13">The sequence shown here is derived from an EMBL/GenBank/DDBJ whole genome shotgun (WGS) entry which is preliminary data.</text>
</comment>
<dbReference type="Pfam" id="PF13623">
    <property type="entry name" value="SurA_N_2"/>
    <property type="match status" value="1"/>
</dbReference>
<evidence type="ECO:0000256" key="1">
    <source>
        <dbReference type="ARBA" id="ARBA00004382"/>
    </source>
</evidence>
<comment type="similarity">
    <text evidence="8">Belongs to the PpiD chaperone family.</text>
</comment>
<evidence type="ECO:0000256" key="7">
    <source>
        <dbReference type="ARBA" id="ARBA00023186"/>
    </source>
</evidence>
<keyword evidence="7" id="KW-0143">Chaperone</keyword>
<dbReference type="InterPro" id="IPR046357">
    <property type="entry name" value="PPIase_dom_sf"/>
</dbReference>
<dbReference type="PANTHER" id="PTHR47529:SF1">
    <property type="entry name" value="PERIPLASMIC CHAPERONE PPID"/>
    <property type="match status" value="1"/>
</dbReference>
<evidence type="ECO:0000256" key="8">
    <source>
        <dbReference type="ARBA" id="ARBA00038408"/>
    </source>
</evidence>
<evidence type="ECO:0000313" key="13">
    <source>
        <dbReference type="EMBL" id="MPL79808.1"/>
    </source>
</evidence>